<name>A0A1B6FMZ5_9HEMI</name>
<dbReference type="InterPro" id="IPR005829">
    <property type="entry name" value="Sugar_transporter_CS"/>
</dbReference>
<dbReference type="InterPro" id="IPR036259">
    <property type="entry name" value="MFS_trans_sf"/>
</dbReference>
<comment type="subcellular location">
    <subcellularLocation>
        <location evidence="1">Membrane</location>
        <topology evidence="1">Multi-pass membrane protein</topology>
    </subcellularLocation>
</comment>
<reference evidence="7" key="1">
    <citation type="submission" date="2015-11" db="EMBL/GenBank/DDBJ databases">
        <title>De novo transcriptome assembly of four potential Pierce s Disease insect vectors from Arizona vineyards.</title>
        <authorList>
            <person name="Tassone E.E."/>
        </authorList>
    </citation>
    <scope>NUCLEOTIDE SEQUENCE</scope>
</reference>
<sequence length="346" mass="38736">MAEYLKKCCVNIPQRFLVCGLIFAASAICIMDRQAYFHAVSAMVYIPTPEGESKSQCPAMIDSGHKDYDDPQSRFYWDRRVKRAVTQAFYIGLLISNVPAGCVADKYGGRGVLTVGVLVGSLITLLLPTLAIRGPTPLLFARLIQGVGQGLVFSSTHSLIAQWAPTSERSIFVGITQTGVGVGWGMGSVMHYVFAEKWQMPFYLTGALGLLWVTVFYLLSSSKPSQSVYIKDTELQYILNNREGLTDQTPQSHHVPWKEVFTSLPVWSLLFISWGFRWTYYSMGNHFNYYIISILKVTEDLSQSSLFGEAVVGPTSNIFWGFVSDYLVNHKYMSRTANRKLFGLTC</sequence>
<feature type="transmembrane region" description="Helical" evidence="5">
    <location>
        <begin position="12"/>
        <end position="31"/>
    </location>
</feature>
<dbReference type="AlphaFoldDB" id="A0A1B6FMZ5"/>
<dbReference type="PANTHER" id="PTHR11662:SF415">
    <property type="entry name" value="AT30085P-RELATED"/>
    <property type="match status" value="1"/>
</dbReference>
<dbReference type="InterPro" id="IPR011701">
    <property type="entry name" value="MFS"/>
</dbReference>
<feature type="transmembrane region" description="Helical" evidence="5">
    <location>
        <begin position="112"/>
        <end position="131"/>
    </location>
</feature>
<dbReference type="PROSITE" id="PS00217">
    <property type="entry name" value="SUGAR_TRANSPORT_2"/>
    <property type="match status" value="1"/>
</dbReference>
<evidence type="ECO:0000256" key="3">
    <source>
        <dbReference type="ARBA" id="ARBA00022989"/>
    </source>
</evidence>
<organism evidence="7">
    <name type="scientific">Cuerna arida</name>
    <dbReference type="NCBI Taxonomy" id="1464854"/>
    <lineage>
        <taxon>Eukaryota</taxon>
        <taxon>Metazoa</taxon>
        <taxon>Ecdysozoa</taxon>
        <taxon>Arthropoda</taxon>
        <taxon>Hexapoda</taxon>
        <taxon>Insecta</taxon>
        <taxon>Pterygota</taxon>
        <taxon>Neoptera</taxon>
        <taxon>Paraneoptera</taxon>
        <taxon>Hemiptera</taxon>
        <taxon>Auchenorrhyncha</taxon>
        <taxon>Membracoidea</taxon>
        <taxon>Cicadellidae</taxon>
        <taxon>Cicadellinae</taxon>
        <taxon>Proconiini</taxon>
        <taxon>Cuerna</taxon>
    </lineage>
</organism>
<gene>
    <name evidence="7" type="ORF">g.13894</name>
</gene>
<dbReference type="PANTHER" id="PTHR11662">
    <property type="entry name" value="SOLUTE CARRIER FAMILY 17"/>
    <property type="match status" value="1"/>
</dbReference>
<evidence type="ECO:0000256" key="1">
    <source>
        <dbReference type="ARBA" id="ARBA00004141"/>
    </source>
</evidence>
<evidence type="ECO:0000259" key="6">
    <source>
        <dbReference type="PROSITE" id="PS50850"/>
    </source>
</evidence>
<dbReference type="Gene3D" id="1.20.1250.20">
    <property type="entry name" value="MFS general substrate transporter like domains"/>
    <property type="match status" value="1"/>
</dbReference>
<feature type="transmembrane region" description="Helical" evidence="5">
    <location>
        <begin position="260"/>
        <end position="280"/>
    </location>
</feature>
<keyword evidence="3 5" id="KW-1133">Transmembrane helix</keyword>
<feature type="transmembrane region" description="Helical" evidence="5">
    <location>
        <begin position="201"/>
        <end position="219"/>
    </location>
</feature>
<feature type="non-terminal residue" evidence="7">
    <location>
        <position position="346"/>
    </location>
</feature>
<evidence type="ECO:0000256" key="5">
    <source>
        <dbReference type="SAM" id="Phobius"/>
    </source>
</evidence>
<dbReference type="EMBL" id="GECZ01018229">
    <property type="protein sequence ID" value="JAS51540.1"/>
    <property type="molecule type" value="Transcribed_RNA"/>
</dbReference>
<feature type="transmembrane region" description="Helical" evidence="5">
    <location>
        <begin position="170"/>
        <end position="194"/>
    </location>
</feature>
<protein>
    <recommendedName>
        <fullName evidence="6">Major facilitator superfamily (MFS) profile domain-containing protein</fullName>
    </recommendedName>
</protein>
<feature type="domain" description="Major facilitator superfamily (MFS) profile" evidence="6">
    <location>
        <begin position="18"/>
        <end position="346"/>
    </location>
</feature>
<proteinExistence type="predicted"/>
<dbReference type="InterPro" id="IPR050382">
    <property type="entry name" value="MFS_Na/Anion_cotransporter"/>
</dbReference>
<accession>A0A1B6FMZ5</accession>
<evidence type="ECO:0000256" key="4">
    <source>
        <dbReference type="ARBA" id="ARBA00023136"/>
    </source>
</evidence>
<keyword evidence="4 5" id="KW-0472">Membrane</keyword>
<keyword evidence="2 5" id="KW-0812">Transmembrane</keyword>
<dbReference type="InterPro" id="IPR020846">
    <property type="entry name" value="MFS_dom"/>
</dbReference>
<feature type="transmembrane region" description="Helical" evidence="5">
    <location>
        <begin position="84"/>
        <end position="100"/>
    </location>
</feature>
<evidence type="ECO:0000256" key="2">
    <source>
        <dbReference type="ARBA" id="ARBA00022692"/>
    </source>
</evidence>
<dbReference type="Pfam" id="PF07690">
    <property type="entry name" value="MFS_1"/>
    <property type="match status" value="1"/>
</dbReference>
<dbReference type="PROSITE" id="PS50850">
    <property type="entry name" value="MFS"/>
    <property type="match status" value="1"/>
</dbReference>
<dbReference type="SUPFAM" id="SSF103473">
    <property type="entry name" value="MFS general substrate transporter"/>
    <property type="match status" value="1"/>
</dbReference>
<evidence type="ECO:0000313" key="7">
    <source>
        <dbReference type="EMBL" id="JAS51540.1"/>
    </source>
</evidence>
<dbReference type="GO" id="GO:0016020">
    <property type="term" value="C:membrane"/>
    <property type="evidence" value="ECO:0007669"/>
    <property type="project" value="UniProtKB-SubCell"/>
</dbReference>
<dbReference type="GO" id="GO:0006820">
    <property type="term" value="P:monoatomic anion transport"/>
    <property type="evidence" value="ECO:0007669"/>
    <property type="project" value="TreeGrafter"/>
</dbReference>
<dbReference type="GO" id="GO:0022857">
    <property type="term" value="F:transmembrane transporter activity"/>
    <property type="evidence" value="ECO:0007669"/>
    <property type="project" value="InterPro"/>
</dbReference>